<dbReference type="EnsemblPlants" id="PGSC0003DMT400007969">
    <property type="protein sequence ID" value="PGSC0003DMT400007969"/>
    <property type="gene ID" value="PGSC0003DMG400003080"/>
</dbReference>
<accession>M0ZTU5</accession>
<dbReference type="HOGENOM" id="CLU_2982861_0_0_1"/>
<sequence length="58" mass="6574">MILLGHDTCSGVIEPLKRYNISKDDDHPLSLGKTSIWHQYFEASTYYTASSSATFYIT</sequence>
<dbReference type="Proteomes" id="UP000011115">
    <property type="component" value="Unassembled WGS sequence"/>
</dbReference>
<protein>
    <submittedName>
        <fullName evidence="1">Uncharacterized protein</fullName>
    </submittedName>
</protein>
<evidence type="ECO:0000313" key="2">
    <source>
        <dbReference type="Proteomes" id="UP000011115"/>
    </source>
</evidence>
<evidence type="ECO:0000313" key="1">
    <source>
        <dbReference type="EnsemblPlants" id="PGSC0003DMT400007969"/>
    </source>
</evidence>
<dbReference type="AlphaFoldDB" id="M0ZTU5"/>
<organism evidence="1 2">
    <name type="scientific">Solanum tuberosum</name>
    <name type="common">Potato</name>
    <dbReference type="NCBI Taxonomy" id="4113"/>
    <lineage>
        <taxon>Eukaryota</taxon>
        <taxon>Viridiplantae</taxon>
        <taxon>Streptophyta</taxon>
        <taxon>Embryophyta</taxon>
        <taxon>Tracheophyta</taxon>
        <taxon>Spermatophyta</taxon>
        <taxon>Magnoliopsida</taxon>
        <taxon>eudicotyledons</taxon>
        <taxon>Gunneridae</taxon>
        <taxon>Pentapetalae</taxon>
        <taxon>asterids</taxon>
        <taxon>lamiids</taxon>
        <taxon>Solanales</taxon>
        <taxon>Solanaceae</taxon>
        <taxon>Solanoideae</taxon>
        <taxon>Solaneae</taxon>
        <taxon>Solanum</taxon>
    </lineage>
</organism>
<reference evidence="2" key="1">
    <citation type="journal article" date="2011" name="Nature">
        <title>Genome sequence and analysis of the tuber crop potato.</title>
        <authorList>
            <consortium name="The Potato Genome Sequencing Consortium"/>
        </authorList>
    </citation>
    <scope>NUCLEOTIDE SEQUENCE [LARGE SCALE GENOMIC DNA]</scope>
    <source>
        <strain evidence="2">cv. DM1-3 516 R44</strain>
    </source>
</reference>
<name>M0ZTU5_SOLTU</name>
<dbReference type="Gramene" id="PGSC0003DMT400007969">
    <property type="protein sequence ID" value="PGSC0003DMT400007969"/>
    <property type="gene ID" value="PGSC0003DMG400003080"/>
</dbReference>
<keyword evidence="2" id="KW-1185">Reference proteome</keyword>
<reference evidence="1" key="2">
    <citation type="submission" date="2015-06" db="UniProtKB">
        <authorList>
            <consortium name="EnsemblPlants"/>
        </authorList>
    </citation>
    <scope>IDENTIFICATION</scope>
    <source>
        <strain evidence="1">DM1-3 516 R44</strain>
    </source>
</reference>
<proteinExistence type="predicted"/>